<gene>
    <name evidence="4" type="ORF">HHL28_02770</name>
</gene>
<protein>
    <recommendedName>
        <fullName evidence="3">Soluble ligand binding domain-containing protein</fullName>
    </recommendedName>
</protein>
<feature type="region of interest" description="Disordered" evidence="1">
    <location>
        <begin position="494"/>
        <end position="518"/>
    </location>
</feature>
<dbReference type="Gene3D" id="3.10.560.10">
    <property type="entry name" value="Outer membrane lipoprotein wza domain like"/>
    <property type="match status" value="1"/>
</dbReference>
<dbReference type="PANTHER" id="PTHR33619:SF3">
    <property type="entry name" value="POLYSACCHARIDE EXPORT PROTEIN GFCE-RELATED"/>
    <property type="match status" value="1"/>
</dbReference>
<evidence type="ECO:0000313" key="4">
    <source>
        <dbReference type="EMBL" id="QJE72168.1"/>
    </source>
</evidence>
<feature type="domain" description="Soluble ligand binding" evidence="3">
    <location>
        <begin position="145"/>
        <end position="196"/>
    </location>
</feature>
<dbReference type="KEGG" id="acru:HHL28_02770"/>
<organism evidence="4 5">
    <name type="scientific">Aerophototrophica crusticola</name>
    <dbReference type="NCBI Taxonomy" id="1709002"/>
    <lineage>
        <taxon>Bacteria</taxon>
        <taxon>Pseudomonadati</taxon>
        <taxon>Pseudomonadota</taxon>
        <taxon>Alphaproteobacteria</taxon>
        <taxon>Rhodospirillales</taxon>
        <taxon>Rhodospirillaceae</taxon>
        <taxon>Aerophototrophica</taxon>
    </lineage>
</organism>
<dbReference type="Proteomes" id="UP000501891">
    <property type="component" value="Chromosome"/>
</dbReference>
<keyword evidence="5" id="KW-1185">Reference proteome</keyword>
<dbReference type="Pfam" id="PF10531">
    <property type="entry name" value="SLBB"/>
    <property type="match status" value="2"/>
</dbReference>
<keyword evidence="2" id="KW-0732">Signal</keyword>
<dbReference type="GO" id="GO:0015159">
    <property type="term" value="F:polysaccharide transmembrane transporter activity"/>
    <property type="evidence" value="ECO:0007669"/>
    <property type="project" value="InterPro"/>
</dbReference>
<feature type="chain" id="PRO_5032513970" description="Soluble ligand binding domain-containing protein" evidence="2">
    <location>
        <begin position="25"/>
        <end position="563"/>
    </location>
</feature>
<evidence type="ECO:0000313" key="5">
    <source>
        <dbReference type="Proteomes" id="UP000501891"/>
    </source>
</evidence>
<accession>A0A858R458</accession>
<name>A0A858R458_9PROT</name>
<dbReference type="EMBL" id="CP051775">
    <property type="protein sequence ID" value="QJE72168.1"/>
    <property type="molecule type" value="Genomic_DNA"/>
</dbReference>
<evidence type="ECO:0000259" key="3">
    <source>
        <dbReference type="Pfam" id="PF10531"/>
    </source>
</evidence>
<dbReference type="PANTHER" id="PTHR33619">
    <property type="entry name" value="POLYSACCHARIDE EXPORT PROTEIN GFCE-RELATED"/>
    <property type="match status" value="1"/>
</dbReference>
<feature type="domain" description="Soluble ligand binding" evidence="3">
    <location>
        <begin position="229"/>
        <end position="280"/>
    </location>
</feature>
<evidence type="ECO:0000256" key="1">
    <source>
        <dbReference type="SAM" id="MobiDB-lite"/>
    </source>
</evidence>
<sequence>MPNRSLSIFLLLCLLCWLPPPVQAAGPGRVEQEFSRRAGEPLRLYGHGLFAEAPAGRPPALGSAADSHVLGPGDEVLVVLRGLVSGVSRHRIGVDGLLLVNDLPPLPAAGKTLGALRAEFDALVATGLSQTSGHLSLAEARRLSVLVVGEVARPGPQEVPAFASVLDGLAAAGGVLAGGSLRAIRLVRPGGDPAGVPVDLYELLRDGAGAATERLRDGDRLVVPPLGPVVAVAGRVARPALYELPADGRPATLAGLLDLAGGALDAGPPAAVRLHAGPDGSERSAIVTDPDRPLFRSGDILLYGTRRPDRLDTVELAGHVRQPGPRPLSAGGRLSGLLAEADLLPDAYRPFAVAVGIDPTTGSRRLEAVDLEAVLDGRDGPSLAGGGRLLVLGPADISYLGSRQVLSLLAGPPIPPGEDCPGLSALAATLSADPEGVLARGRWPRPRPACRGHPCPAPTFSRRSPTCCPSPWPMQGCCAGACCGPAPTLPPRALARPGWSRRPAAPAPRSGKPARGRSWMPALRGWSWRGPCGCRACGTCRRHRPCAPCCGTGRRWPPTPMGC</sequence>
<feature type="signal peptide" evidence="2">
    <location>
        <begin position="1"/>
        <end position="24"/>
    </location>
</feature>
<reference evidence="4" key="1">
    <citation type="submission" date="2020-04" db="EMBL/GenBank/DDBJ databases">
        <title>A desert anoxygenic phototrophic bacterium fixes CO2 using RubisCO under aerobic conditions.</title>
        <authorList>
            <person name="Tang K."/>
        </authorList>
    </citation>
    <scope>NUCLEOTIDE SEQUENCE [LARGE SCALE GENOMIC DNA]</scope>
    <source>
        <strain evidence="4">MIMtkB3</strain>
    </source>
</reference>
<dbReference type="AlphaFoldDB" id="A0A858R458"/>
<evidence type="ECO:0000256" key="2">
    <source>
        <dbReference type="SAM" id="SignalP"/>
    </source>
</evidence>
<proteinExistence type="predicted"/>
<dbReference type="InterPro" id="IPR049712">
    <property type="entry name" value="Poly_export"/>
</dbReference>
<dbReference type="InterPro" id="IPR019554">
    <property type="entry name" value="Soluble_ligand-bd"/>
</dbReference>